<organism evidence="3 4">
    <name type="scientific">Athelia psychrophila</name>
    <dbReference type="NCBI Taxonomy" id="1759441"/>
    <lineage>
        <taxon>Eukaryota</taxon>
        <taxon>Fungi</taxon>
        <taxon>Dikarya</taxon>
        <taxon>Basidiomycota</taxon>
        <taxon>Agaricomycotina</taxon>
        <taxon>Agaricomycetes</taxon>
        <taxon>Agaricomycetidae</taxon>
        <taxon>Atheliales</taxon>
        <taxon>Atheliaceae</taxon>
        <taxon>Athelia</taxon>
    </lineage>
</organism>
<dbReference type="AlphaFoldDB" id="A0A166L4G4"/>
<dbReference type="SUPFAM" id="SSF52540">
    <property type="entry name" value="P-loop containing nucleoside triphosphate hydrolases"/>
    <property type="match status" value="1"/>
</dbReference>
<protein>
    <recommendedName>
        <fullName evidence="2">G domain-containing protein</fullName>
    </recommendedName>
</protein>
<evidence type="ECO:0000313" key="3">
    <source>
        <dbReference type="EMBL" id="KZP22564.1"/>
    </source>
</evidence>
<feature type="region of interest" description="Disordered" evidence="1">
    <location>
        <begin position="264"/>
        <end position="358"/>
    </location>
</feature>
<dbReference type="EMBL" id="KV417538">
    <property type="protein sequence ID" value="KZP22564.1"/>
    <property type="molecule type" value="Genomic_DNA"/>
</dbReference>
<gene>
    <name evidence="3" type="ORF">FIBSPDRAFT_738855</name>
</gene>
<evidence type="ECO:0000256" key="1">
    <source>
        <dbReference type="SAM" id="MobiDB-lite"/>
    </source>
</evidence>
<sequence>ILRVMGATGSGKSTFINLISGSKLPVRGGMGFGSCTSDVDATAPFDFQGRRVVLFDTPGFDNTTKSDTDILKLVAAFANTYYEQGAMLSGVIYMHRINDDHAGGIAEHNFNIFRKLCGDKSLKNIAIVTNSWTEVDPAKGVAREAELHSNDKFFKPILDKQAKLYRHDGTLATASMIVAEILDNHPMALDIQVELVDEHKSILETAAGTMLNHELVEHGRKHTEELEGIKEDMDVAVNESDEEWQKELQTSEKELKAKIERVQTDHRKLKANHDEDKAHMAQRLDAANSGGTRKKENRRSRKQAKEQQRTDLQWRDEEERKQEKEAQEKRQAEVRQVGNQQMQAREQRPGMPQPKQCGCVCC</sequence>
<reference evidence="3 4" key="1">
    <citation type="journal article" date="2016" name="Mol. Biol. Evol.">
        <title>Comparative Genomics of Early-Diverging Mushroom-Forming Fungi Provides Insights into the Origins of Lignocellulose Decay Capabilities.</title>
        <authorList>
            <person name="Nagy L.G."/>
            <person name="Riley R."/>
            <person name="Tritt A."/>
            <person name="Adam C."/>
            <person name="Daum C."/>
            <person name="Floudas D."/>
            <person name="Sun H."/>
            <person name="Yadav J.S."/>
            <person name="Pangilinan J."/>
            <person name="Larsson K.H."/>
            <person name="Matsuura K."/>
            <person name="Barry K."/>
            <person name="Labutti K."/>
            <person name="Kuo R."/>
            <person name="Ohm R.A."/>
            <person name="Bhattacharya S.S."/>
            <person name="Shirouzu T."/>
            <person name="Yoshinaga Y."/>
            <person name="Martin F.M."/>
            <person name="Grigoriev I.V."/>
            <person name="Hibbett D.S."/>
        </authorList>
    </citation>
    <scope>NUCLEOTIDE SEQUENCE [LARGE SCALE GENOMIC DNA]</scope>
    <source>
        <strain evidence="3 4">CBS 109695</strain>
    </source>
</reference>
<proteinExistence type="predicted"/>
<dbReference type="GO" id="GO:0005525">
    <property type="term" value="F:GTP binding"/>
    <property type="evidence" value="ECO:0007669"/>
    <property type="project" value="InterPro"/>
</dbReference>
<dbReference type="STRING" id="436010.A0A166L4G4"/>
<feature type="domain" description="G" evidence="2">
    <location>
        <begin position="4"/>
        <end position="78"/>
    </location>
</feature>
<dbReference type="Pfam" id="PF01926">
    <property type="entry name" value="MMR_HSR1"/>
    <property type="match status" value="1"/>
</dbReference>
<dbReference type="InterPro" id="IPR027417">
    <property type="entry name" value="P-loop_NTPase"/>
</dbReference>
<evidence type="ECO:0000313" key="4">
    <source>
        <dbReference type="Proteomes" id="UP000076532"/>
    </source>
</evidence>
<dbReference type="CDD" id="cd00882">
    <property type="entry name" value="Ras_like_GTPase"/>
    <property type="match status" value="1"/>
</dbReference>
<keyword evidence="4" id="KW-1185">Reference proteome</keyword>
<name>A0A166L4G4_9AGAM</name>
<dbReference type="OrthoDB" id="8954335at2759"/>
<feature type="non-terminal residue" evidence="3">
    <location>
        <position position="1"/>
    </location>
</feature>
<accession>A0A166L4G4</accession>
<feature type="compositionally biased region" description="Basic and acidic residues" evidence="1">
    <location>
        <begin position="303"/>
        <end position="333"/>
    </location>
</feature>
<dbReference type="Proteomes" id="UP000076532">
    <property type="component" value="Unassembled WGS sequence"/>
</dbReference>
<feature type="compositionally biased region" description="Basic and acidic residues" evidence="1">
    <location>
        <begin position="264"/>
        <end position="279"/>
    </location>
</feature>
<evidence type="ECO:0000259" key="2">
    <source>
        <dbReference type="Pfam" id="PF01926"/>
    </source>
</evidence>
<dbReference type="Gene3D" id="3.40.50.300">
    <property type="entry name" value="P-loop containing nucleotide triphosphate hydrolases"/>
    <property type="match status" value="1"/>
</dbReference>
<dbReference type="InterPro" id="IPR006073">
    <property type="entry name" value="GTP-bd"/>
</dbReference>